<evidence type="ECO:0000313" key="7">
    <source>
        <dbReference type="Proteomes" id="UP000034841"/>
    </source>
</evidence>
<name>A0A0F8B006_CERFI</name>
<dbReference type="AlphaFoldDB" id="A0A0F8B006"/>
<proteinExistence type="inferred from homology"/>
<comment type="caution">
    <text evidence="6">The sequence shown here is derived from an EMBL/GenBank/DDBJ whole genome shotgun (WGS) entry which is preliminary data.</text>
</comment>
<evidence type="ECO:0000256" key="2">
    <source>
        <dbReference type="ARBA" id="ARBA00022980"/>
    </source>
</evidence>
<protein>
    <submittedName>
        <fullName evidence="6">Putative 60S ribosomal protein L28e</fullName>
    </submittedName>
</protein>
<gene>
    <name evidence="6" type="primary">rpl28e</name>
    <name evidence="6" type="ORF">CFO_g5047</name>
</gene>
<feature type="region of interest" description="Disordered" evidence="4">
    <location>
        <begin position="120"/>
        <end position="145"/>
    </location>
</feature>
<keyword evidence="7" id="KW-1185">Reference proteome</keyword>
<keyword evidence="2 6" id="KW-0689">Ribosomal protein</keyword>
<evidence type="ECO:0000256" key="3">
    <source>
        <dbReference type="ARBA" id="ARBA00023274"/>
    </source>
</evidence>
<dbReference type="GO" id="GO:0005840">
    <property type="term" value="C:ribosome"/>
    <property type="evidence" value="ECO:0007669"/>
    <property type="project" value="UniProtKB-KW"/>
</dbReference>
<evidence type="ECO:0000313" key="6">
    <source>
        <dbReference type="EMBL" id="KKF92605.1"/>
    </source>
</evidence>
<organism evidence="6 7">
    <name type="scientific">Ceratocystis fimbriata f. sp. platani</name>
    <dbReference type="NCBI Taxonomy" id="88771"/>
    <lineage>
        <taxon>Eukaryota</taxon>
        <taxon>Fungi</taxon>
        <taxon>Dikarya</taxon>
        <taxon>Ascomycota</taxon>
        <taxon>Pezizomycotina</taxon>
        <taxon>Sordariomycetes</taxon>
        <taxon>Hypocreomycetidae</taxon>
        <taxon>Microascales</taxon>
        <taxon>Ceratocystidaceae</taxon>
        <taxon>Ceratocystis</taxon>
    </lineage>
</organism>
<dbReference type="EMBL" id="LBBL01000369">
    <property type="protein sequence ID" value="KKF92605.1"/>
    <property type="molecule type" value="Genomic_DNA"/>
</dbReference>
<dbReference type="FunFam" id="3.30.390.110:FF:000002">
    <property type="entry name" value="60S ribosomal protein L28"/>
    <property type="match status" value="1"/>
</dbReference>
<comment type="similarity">
    <text evidence="1">Belongs to the eukaryotic ribosomal protein eL28 family.</text>
</comment>
<evidence type="ECO:0000256" key="4">
    <source>
        <dbReference type="SAM" id="MobiDB-lite"/>
    </source>
</evidence>
<keyword evidence="3" id="KW-0687">Ribonucleoprotein</keyword>
<dbReference type="PANTHER" id="PTHR10544">
    <property type="entry name" value="60S RIBOSOMAL PROTEIN L28"/>
    <property type="match status" value="1"/>
</dbReference>
<reference evidence="6 7" key="1">
    <citation type="submission" date="2015-04" db="EMBL/GenBank/DDBJ databases">
        <title>Genome sequence of Ceratocystis platani, a major pathogen of plane trees.</title>
        <authorList>
            <person name="Belbahri L."/>
        </authorList>
    </citation>
    <scope>NUCLEOTIDE SEQUENCE [LARGE SCALE GENOMIC DNA]</scope>
    <source>
        <strain evidence="6 7">CFO</strain>
    </source>
</reference>
<dbReference type="Gene3D" id="3.30.390.110">
    <property type="match status" value="1"/>
</dbReference>
<evidence type="ECO:0000256" key="1">
    <source>
        <dbReference type="ARBA" id="ARBA00007926"/>
    </source>
</evidence>
<dbReference type="GO" id="GO:0006412">
    <property type="term" value="P:translation"/>
    <property type="evidence" value="ECO:0007669"/>
    <property type="project" value="InterPro"/>
</dbReference>
<dbReference type="OrthoDB" id="338850at2759"/>
<dbReference type="InterPro" id="IPR002672">
    <property type="entry name" value="Ribosomal_eL28"/>
</dbReference>
<evidence type="ECO:0000259" key="5">
    <source>
        <dbReference type="Pfam" id="PF01778"/>
    </source>
</evidence>
<dbReference type="GO" id="GO:0003735">
    <property type="term" value="F:structural constituent of ribosome"/>
    <property type="evidence" value="ECO:0007669"/>
    <property type="project" value="InterPro"/>
</dbReference>
<accession>A0A0F8B006</accession>
<sequence>MSNVSYDLIWEVARNQNSFLVKRKTNGGVQLSRDPMNLTNVHSKKHAGFANEKAVGLVPASNGGVTLLTKKPSAASSPAKSTISVTFPATKDTRRTFKAVATATAVSGYRPDLREAAIQRASSLKHATKPVKASPEAKPRGKKAL</sequence>
<dbReference type="InterPro" id="IPR029004">
    <property type="entry name" value="Ribosomal_eL28/Mak16"/>
</dbReference>
<dbReference type="Proteomes" id="UP000034841">
    <property type="component" value="Unassembled WGS sequence"/>
</dbReference>
<dbReference type="GO" id="GO:1990904">
    <property type="term" value="C:ribonucleoprotein complex"/>
    <property type="evidence" value="ECO:0007669"/>
    <property type="project" value="UniProtKB-KW"/>
</dbReference>
<dbReference type="Pfam" id="PF01778">
    <property type="entry name" value="Ribosomal_L28e"/>
    <property type="match status" value="1"/>
</dbReference>
<feature type="domain" description="Ribosomal eL28/Mak16" evidence="5">
    <location>
        <begin position="8"/>
        <end position="126"/>
    </location>
</feature>